<gene>
    <name evidence="1" type="ORF">GX50_08641</name>
</gene>
<keyword evidence="2" id="KW-1185">Reference proteome</keyword>
<dbReference type="VEuPathDB" id="FungiDB:EMCG_01403"/>
<evidence type="ECO:0000313" key="1">
    <source>
        <dbReference type="EMBL" id="PGH28619.1"/>
    </source>
</evidence>
<protein>
    <submittedName>
        <fullName evidence="1">Uncharacterized protein</fullName>
    </submittedName>
</protein>
<comment type="caution">
    <text evidence="1">The sequence shown here is derived from an EMBL/GenBank/DDBJ whole genome shotgun (WGS) entry which is preliminary data.</text>
</comment>
<dbReference type="AlphaFoldDB" id="A0A2B7Z5V7"/>
<proteinExistence type="predicted"/>
<dbReference type="EMBL" id="PDND01000361">
    <property type="protein sequence ID" value="PGH28619.1"/>
    <property type="molecule type" value="Genomic_DNA"/>
</dbReference>
<reference evidence="1 2" key="1">
    <citation type="submission" date="2017-10" db="EMBL/GenBank/DDBJ databases">
        <title>Comparative genomics in systemic dimorphic fungi from Ajellomycetaceae.</title>
        <authorList>
            <person name="Munoz J.F."/>
            <person name="Mcewen J.G."/>
            <person name="Clay O.K."/>
            <person name="Cuomo C.A."/>
        </authorList>
    </citation>
    <scope>NUCLEOTIDE SEQUENCE [LARGE SCALE GENOMIC DNA]</scope>
    <source>
        <strain evidence="1 2">UAMH4076</strain>
    </source>
</reference>
<dbReference type="Proteomes" id="UP000226031">
    <property type="component" value="Unassembled WGS sequence"/>
</dbReference>
<organism evidence="1 2">
    <name type="scientific">[Emmonsia] crescens</name>
    <dbReference type="NCBI Taxonomy" id="73230"/>
    <lineage>
        <taxon>Eukaryota</taxon>
        <taxon>Fungi</taxon>
        <taxon>Dikarya</taxon>
        <taxon>Ascomycota</taxon>
        <taxon>Pezizomycotina</taxon>
        <taxon>Eurotiomycetes</taxon>
        <taxon>Eurotiomycetidae</taxon>
        <taxon>Onygenales</taxon>
        <taxon>Ajellomycetaceae</taxon>
        <taxon>Emergomyces</taxon>
    </lineage>
</organism>
<name>A0A2B7Z5V7_9EURO</name>
<evidence type="ECO:0000313" key="2">
    <source>
        <dbReference type="Proteomes" id="UP000226031"/>
    </source>
</evidence>
<sequence length="292" mass="32919">MSCDLSLPWADCDAGLLDSDGIAIRKCSTEFLSTLCTTYIDCLADDKVHVPDSGANMFFESVMEELRRLSSSPSLFPSTETQERFWPLLSQAIDNQIAAAQPKIDEEIRADFLMQANLLAKEEDSLLQSLNRPSYKPGLLPWEQFLLKGSPGCGVRLPRTTPNATLQLMPIGGVALHFRWMRDRHLISAKCEGSVLPDIIPGVAATLRRTKPYRCDKLPSSGLEYEHTWIALAPNIYFDKYGSFPREVKVTDRLENFNDVIEALEGEELMDFNRMHAGINAMYYHSRNPELI</sequence>
<accession>A0A2B7Z5V7</accession>